<accession>A0A8H6SXQ5</accession>
<sequence length="485" mass="53181">MTNSSIASLDGSSPMVLTFLASAMSLTFAPASSIQVCFALRNTPASTMQAMNVLGFKQAVFGGNTIFSASLTDKNHVYIIPQAPPGNLQQSKLSTSIPGPIGSVGPINVNIDDKSKAFHSLSCRVDVDNVDAKDLFSSKTLPSISQISSCVLKLEIDKHAQNVIFPIPIRGGQIKMKLARKSSYIEIIVPPFRPFQDGGMKSTTMFPVVRTDTGFSFPWNIHRINLTRSPTLPINAPNSKKWLDWHLGSMLSEREYALVLAQRESEDAIASAKRIMSSLIASAYGLHSPGNQRQRVVELCRSTTEDCDLILFVDELKLDLASHTVVGDAYIVPFSLDMLSNSAFAGAFRKLDRFSVPLSEDEARMIKQLLPALVERCRSWQHSAACEYLSPDSQVPLSLEMGKNPLCSCGRGKDVAGMRRTLSWRPFAHSATRLALTPLFALSYIEQFGRPDNLKSLPPQSQSRRESAEKCVVLESDLLLARVSA</sequence>
<reference evidence="1" key="1">
    <citation type="submission" date="2020-05" db="EMBL/GenBank/DDBJ databases">
        <title>Mycena genomes resolve the evolution of fungal bioluminescence.</title>
        <authorList>
            <person name="Tsai I.J."/>
        </authorList>
    </citation>
    <scope>NUCLEOTIDE SEQUENCE</scope>
    <source>
        <strain evidence="1">171206Taipei</strain>
    </source>
</reference>
<name>A0A8H6SXQ5_9AGAR</name>
<proteinExistence type="predicted"/>
<dbReference type="GeneID" id="59343510"/>
<dbReference type="RefSeq" id="XP_037221286.1">
    <property type="nucleotide sequence ID" value="XM_037360994.1"/>
</dbReference>
<gene>
    <name evidence="1" type="ORF">MIND_00417500</name>
</gene>
<dbReference type="Proteomes" id="UP000636479">
    <property type="component" value="Unassembled WGS sequence"/>
</dbReference>
<comment type="caution">
    <text evidence="1">The sequence shown here is derived from an EMBL/GenBank/DDBJ whole genome shotgun (WGS) entry which is preliminary data.</text>
</comment>
<dbReference type="EMBL" id="JACAZF010000004">
    <property type="protein sequence ID" value="KAF7306267.1"/>
    <property type="molecule type" value="Genomic_DNA"/>
</dbReference>
<protein>
    <submittedName>
        <fullName evidence="1">Uncharacterized protein</fullName>
    </submittedName>
</protein>
<dbReference type="OrthoDB" id="432970at2759"/>
<dbReference type="AlphaFoldDB" id="A0A8H6SXQ5"/>
<evidence type="ECO:0000313" key="1">
    <source>
        <dbReference type="EMBL" id="KAF7306267.1"/>
    </source>
</evidence>
<keyword evidence="2" id="KW-1185">Reference proteome</keyword>
<evidence type="ECO:0000313" key="2">
    <source>
        <dbReference type="Proteomes" id="UP000636479"/>
    </source>
</evidence>
<organism evidence="1 2">
    <name type="scientific">Mycena indigotica</name>
    <dbReference type="NCBI Taxonomy" id="2126181"/>
    <lineage>
        <taxon>Eukaryota</taxon>
        <taxon>Fungi</taxon>
        <taxon>Dikarya</taxon>
        <taxon>Basidiomycota</taxon>
        <taxon>Agaricomycotina</taxon>
        <taxon>Agaricomycetes</taxon>
        <taxon>Agaricomycetidae</taxon>
        <taxon>Agaricales</taxon>
        <taxon>Marasmiineae</taxon>
        <taxon>Mycenaceae</taxon>
        <taxon>Mycena</taxon>
    </lineage>
</organism>